<evidence type="ECO:0000313" key="2">
    <source>
        <dbReference type="EMBL" id="MFB9732723.1"/>
    </source>
</evidence>
<comment type="caution">
    <text evidence="2">The sequence shown here is derived from an EMBL/GenBank/DDBJ whole genome shotgun (WGS) entry which is preliminary data.</text>
</comment>
<feature type="region of interest" description="Disordered" evidence="1">
    <location>
        <begin position="1"/>
        <end position="26"/>
    </location>
</feature>
<evidence type="ECO:0000256" key="1">
    <source>
        <dbReference type="SAM" id="MobiDB-lite"/>
    </source>
</evidence>
<keyword evidence="3" id="KW-1185">Reference proteome</keyword>
<feature type="region of interest" description="Disordered" evidence="1">
    <location>
        <begin position="301"/>
        <end position="329"/>
    </location>
</feature>
<dbReference type="Gene3D" id="3.40.50.300">
    <property type="entry name" value="P-loop containing nucleotide triphosphate hydrolases"/>
    <property type="match status" value="1"/>
</dbReference>
<accession>A0ABV5V4H9</accession>
<name>A0ABV5V4H9_9MICO</name>
<sequence>MGGEQGRDRDERADLPDDDQAGLAPVPSVAELRAAVRRAHPRIGTGWPVLDALTDGVALGRTTVVGAPPALRAQVLGRMAAWAAGESYRVLLASTRATTEELLLSVAAGGLGLPARALLETDSHDAWLDARLRVLDLEVHAGTDAPRRFAESMSSTRRPALAVVDGYDDDTDDQWGRALQVDGRETDVWSRPHLDPGAYPLRHGCALVLGVPDVRHLELGLRGADTYLSLTPRDDASRVEITATREGRSRTRTVLLRDGLLPPPTPHPDQVRRRGVVNIWEERLPSQITRFAGLLGAEAFEVDHAPGDDPPPDHAPGDDASSSGRARGW</sequence>
<dbReference type="RefSeq" id="WP_141338910.1">
    <property type="nucleotide sequence ID" value="NZ_JBHMAX010000022.1"/>
</dbReference>
<feature type="compositionally biased region" description="Basic and acidic residues" evidence="1">
    <location>
        <begin position="1"/>
        <end position="15"/>
    </location>
</feature>
<gene>
    <name evidence="2" type="ORF">ACFFN0_11790</name>
</gene>
<organism evidence="2 3">
    <name type="scientific">Ornithinimicrobium kibberense</name>
    <dbReference type="NCBI Taxonomy" id="282060"/>
    <lineage>
        <taxon>Bacteria</taxon>
        <taxon>Bacillati</taxon>
        <taxon>Actinomycetota</taxon>
        <taxon>Actinomycetes</taxon>
        <taxon>Micrococcales</taxon>
        <taxon>Ornithinimicrobiaceae</taxon>
        <taxon>Ornithinimicrobium</taxon>
    </lineage>
</organism>
<dbReference type="EMBL" id="JBHMAX010000022">
    <property type="protein sequence ID" value="MFB9732723.1"/>
    <property type="molecule type" value="Genomic_DNA"/>
</dbReference>
<dbReference type="InterPro" id="IPR027417">
    <property type="entry name" value="P-loop_NTPase"/>
</dbReference>
<reference evidence="2 3" key="1">
    <citation type="submission" date="2024-09" db="EMBL/GenBank/DDBJ databases">
        <authorList>
            <person name="Sun Q."/>
            <person name="Mori K."/>
        </authorList>
    </citation>
    <scope>NUCLEOTIDE SEQUENCE [LARGE SCALE GENOMIC DNA]</scope>
    <source>
        <strain evidence="2 3">JCM 12763</strain>
    </source>
</reference>
<dbReference type="Proteomes" id="UP001589613">
    <property type="component" value="Unassembled WGS sequence"/>
</dbReference>
<feature type="compositionally biased region" description="Basic and acidic residues" evidence="1">
    <location>
        <begin position="301"/>
        <end position="317"/>
    </location>
</feature>
<evidence type="ECO:0000313" key="3">
    <source>
        <dbReference type="Proteomes" id="UP001589613"/>
    </source>
</evidence>
<proteinExistence type="predicted"/>
<protein>
    <submittedName>
        <fullName evidence="2">Uncharacterized protein</fullName>
    </submittedName>
</protein>
<feature type="compositionally biased region" description="Low complexity" evidence="1">
    <location>
        <begin position="318"/>
        <end position="329"/>
    </location>
</feature>